<dbReference type="PANTHER" id="PTHR45431">
    <property type="entry name" value="RHODANESE-LIKE DOMAIN-CONTAINING PROTEIN 15, CHLOROPLASTIC"/>
    <property type="match status" value="1"/>
</dbReference>
<dbReference type="GO" id="GO:0016740">
    <property type="term" value="F:transferase activity"/>
    <property type="evidence" value="ECO:0007669"/>
    <property type="project" value="UniProtKB-KW"/>
</dbReference>
<organism evidence="1 2">
    <name type="scientific">Paracoccus versutus</name>
    <name type="common">Thiobacillus versutus</name>
    <dbReference type="NCBI Taxonomy" id="34007"/>
    <lineage>
        <taxon>Bacteria</taxon>
        <taxon>Pseudomonadati</taxon>
        <taxon>Pseudomonadota</taxon>
        <taxon>Alphaproteobacteria</taxon>
        <taxon>Rhodobacterales</taxon>
        <taxon>Paracoccaceae</taxon>
        <taxon>Paracoccus</taxon>
    </lineage>
</organism>
<dbReference type="Proteomes" id="UP000256941">
    <property type="component" value="Unassembled WGS sequence"/>
</dbReference>
<protein>
    <submittedName>
        <fullName evidence="1">Rhodanese-related sulfurtransferase</fullName>
    </submittedName>
</protein>
<proteinExistence type="predicted"/>
<reference evidence="1 2" key="1">
    <citation type="submission" date="2018-08" db="EMBL/GenBank/DDBJ databases">
        <title>Genomic Encyclopedia of Archaeal and Bacterial Type Strains, Phase II (KMG-II): from individual species to whole genera.</title>
        <authorList>
            <person name="Goeker M."/>
        </authorList>
    </citation>
    <scope>NUCLEOTIDE SEQUENCE [LARGE SCALE GENOMIC DNA]</scope>
    <source>
        <strain evidence="1 2">DSM 17099</strain>
    </source>
</reference>
<accession>A0A3D9XP74</accession>
<keyword evidence="1" id="KW-0808">Transferase</keyword>
<accession>A0A369U3V1</accession>
<name>A0A369U3V1_PARVE</name>
<dbReference type="InterPro" id="IPR001763">
    <property type="entry name" value="Rhodanese-like_dom"/>
</dbReference>
<dbReference type="RefSeq" id="WP_072464274.1">
    <property type="nucleotide sequence ID" value="NZ_CP038196.1"/>
</dbReference>
<dbReference type="PROSITE" id="PS50206">
    <property type="entry name" value="RHODANESE_3"/>
    <property type="match status" value="1"/>
</dbReference>
<evidence type="ECO:0000313" key="2">
    <source>
        <dbReference type="Proteomes" id="UP000256941"/>
    </source>
</evidence>
<dbReference type="PANTHER" id="PTHR45431:SF3">
    <property type="entry name" value="RHODANESE-LIKE DOMAIN-CONTAINING PROTEIN 15, CHLOROPLASTIC"/>
    <property type="match status" value="1"/>
</dbReference>
<comment type="caution">
    <text evidence="1">The sequence shown here is derived from an EMBL/GenBank/DDBJ whole genome shotgun (WGS) entry which is preliminary data.</text>
</comment>
<gene>
    <name evidence="1" type="ORF">BDD41_0691</name>
</gene>
<dbReference type="SUPFAM" id="SSF52821">
    <property type="entry name" value="Rhodanese/Cell cycle control phosphatase"/>
    <property type="match status" value="1"/>
</dbReference>
<dbReference type="InterPro" id="IPR052367">
    <property type="entry name" value="Thiosulfate_ST/Rhodanese-like"/>
</dbReference>
<dbReference type="InterPro" id="IPR036873">
    <property type="entry name" value="Rhodanese-like_dom_sf"/>
</dbReference>
<dbReference type="EMBL" id="QTUJ01000001">
    <property type="protein sequence ID" value="REF72224.1"/>
    <property type="molecule type" value="Genomic_DNA"/>
</dbReference>
<dbReference type="Gene3D" id="3.40.250.10">
    <property type="entry name" value="Rhodanese-like domain"/>
    <property type="match status" value="1"/>
</dbReference>
<dbReference type="AlphaFoldDB" id="A0A369U3V1"/>
<sequence length="194" mass="20631">MRAILFGLALSALSPLAPAWASDAAALPENKQTVQKLYLTAAEAYEKVVQSPQEVLFLDVRSPGEVAFVGMATVADANVPHMIQPASPAWDDKRSTFKMESNPGFIDEVRARLGAKGLGQDAAIVLICRSGDRSAKAANELAKAGFGNVWSVTDGFEGDLAKDGPLAGTRSVNGWKNAGLPWSYKLDKAKMHGM</sequence>
<dbReference type="Pfam" id="PF00581">
    <property type="entry name" value="Rhodanese"/>
    <property type="match status" value="1"/>
</dbReference>
<dbReference type="SMART" id="SM00450">
    <property type="entry name" value="RHOD"/>
    <property type="match status" value="1"/>
</dbReference>
<evidence type="ECO:0000313" key="1">
    <source>
        <dbReference type="EMBL" id="REF72224.1"/>
    </source>
</evidence>